<reference evidence="2" key="1">
    <citation type="submission" date="2025-08" db="UniProtKB">
        <authorList>
            <consortium name="Ensembl"/>
        </authorList>
    </citation>
    <scope>IDENTIFICATION</scope>
</reference>
<dbReference type="Ensembl" id="ENSMSIT00000033544.1">
    <property type="protein sequence ID" value="ENSMSIP00000026607.1"/>
    <property type="gene ID" value="ENSMSIG00000022449.1"/>
</dbReference>
<organism evidence="2 3">
    <name type="scientific">Mus spicilegus</name>
    <name type="common">Mound-building mouse</name>
    <dbReference type="NCBI Taxonomy" id="10103"/>
    <lineage>
        <taxon>Eukaryota</taxon>
        <taxon>Metazoa</taxon>
        <taxon>Chordata</taxon>
        <taxon>Craniata</taxon>
        <taxon>Vertebrata</taxon>
        <taxon>Euteleostomi</taxon>
        <taxon>Mammalia</taxon>
        <taxon>Eutheria</taxon>
        <taxon>Euarchontoglires</taxon>
        <taxon>Glires</taxon>
        <taxon>Rodentia</taxon>
        <taxon>Myomorpha</taxon>
        <taxon>Muroidea</taxon>
        <taxon>Muridae</taxon>
        <taxon>Murinae</taxon>
        <taxon>Mus</taxon>
        <taxon>Mus</taxon>
    </lineage>
</organism>
<dbReference type="AlphaFoldDB" id="A0A8C6HV95"/>
<proteinExistence type="predicted"/>
<keyword evidence="1" id="KW-0732">Signal</keyword>
<evidence type="ECO:0000313" key="3">
    <source>
        <dbReference type="Proteomes" id="UP000694415"/>
    </source>
</evidence>
<keyword evidence="3" id="KW-1185">Reference proteome</keyword>
<sequence>MTSLLIHQFLLLGEWSSHGIEISKNFKLRRGCGIMDSKTQSLTPVPLDIVFNWPGAQPPKWQVWN</sequence>
<reference evidence="2" key="2">
    <citation type="submission" date="2025-09" db="UniProtKB">
        <authorList>
            <consortium name="Ensembl"/>
        </authorList>
    </citation>
    <scope>IDENTIFICATION</scope>
</reference>
<name>A0A8C6HV95_MUSSI</name>
<dbReference type="Proteomes" id="UP000694415">
    <property type="component" value="Unplaced"/>
</dbReference>
<feature type="chain" id="PRO_5034854507" evidence="1">
    <location>
        <begin position="20"/>
        <end position="65"/>
    </location>
</feature>
<feature type="signal peptide" evidence="1">
    <location>
        <begin position="1"/>
        <end position="19"/>
    </location>
</feature>
<evidence type="ECO:0000256" key="1">
    <source>
        <dbReference type="SAM" id="SignalP"/>
    </source>
</evidence>
<evidence type="ECO:0000313" key="2">
    <source>
        <dbReference type="Ensembl" id="ENSMSIP00000026607.1"/>
    </source>
</evidence>
<accession>A0A8C6HV95</accession>
<protein>
    <submittedName>
        <fullName evidence="2">Uncharacterized protein</fullName>
    </submittedName>
</protein>